<evidence type="ECO:0000313" key="2">
    <source>
        <dbReference type="Proteomes" id="UP000589520"/>
    </source>
</evidence>
<proteinExistence type="predicted"/>
<gene>
    <name evidence="1" type="ORF">HDF17_000051</name>
</gene>
<dbReference type="RefSeq" id="WP_179486612.1">
    <property type="nucleotide sequence ID" value="NZ_JACCCW010000001.1"/>
</dbReference>
<reference evidence="1 2" key="1">
    <citation type="submission" date="2020-07" db="EMBL/GenBank/DDBJ databases">
        <title>Genomic Encyclopedia of Type Strains, Phase IV (KMG-V): Genome sequencing to study the core and pangenomes of soil and plant-associated prokaryotes.</title>
        <authorList>
            <person name="Whitman W."/>
        </authorList>
    </citation>
    <scope>NUCLEOTIDE SEQUENCE [LARGE SCALE GENOMIC DNA]</scope>
    <source>
        <strain evidence="1 2">X4EP2</strain>
    </source>
</reference>
<comment type="caution">
    <text evidence="1">The sequence shown here is derived from an EMBL/GenBank/DDBJ whole genome shotgun (WGS) entry which is preliminary data.</text>
</comment>
<dbReference type="Proteomes" id="UP000589520">
    <property type="component" value="Unassembled WGS sequence"/>
</dbReference>
<name>A0A7Y9PDA6_9BACT</name>
<protein>
    <submittedName>
        <fullName evidence="1">Formylmethanofuran dehydrogenase subunit E</fullName>
    </submittedName>
</protein>
<accession>A0A7Y9PDA6</accession>
<sequence length="56" mass="6722">MAEMIWQCDQVRAGQLYNRMIFNTKQEAVAFVQRMQAMEPDQMFSIEQVDARHVWN</sequence>
<dbReference type="AlphaFoldDB" id="A0A7Y9PDA6"/>
<keyword evidence="2" id="KW-1185">Reference proteome</keyword>
<organism evidence="1 2">
    <name type="scientific">Granulicella arctica</name>
    <dbReference type="NCBI Taxonomy" id="940613"/>
    <lineage>
        <taxon>Bacteria</taxon>
        <taxon>Pseudomonadati</taxon>
        <taxon>Acidobacteriota</taxon>
        <taxon>Terriglobia</taxon>
        <taxon>Terriglobales</taxon>
        <taxon>Acidobacteriaceae</taxon>
        <taxon>Granulicella</taxon>
    </lineage>
</organism>
<dbReference type="EMBL" id="JACCCW010000001">
    <property type="protein sequence ID" value="NYF77764.1"/>
    <property type="molecule type" value="Genomic_DNA"/>
</dbReference>
<evidence type="ECO:0000313" key="1">
    <source>
        <dbReference type="EMBL" id="NYF77764.1"/>
    </source>
</evidence>